<keyword evidence="1" id="KW-0456">Lyase</keyword>
<dbReference type="InterPro" id="IPR036568">
    <property type="entry name" value="GGCT-like_sf"/>
</dbReference>
<dbReference type="GO" id="GO:0003839">
    <property type="term" value="F:gamma-glutamylcyclotransferase activity"/>
    <property type="evidence" value="ECO:0007669"/>
    <property type="project" value="InterPro"/>
</dbReference>
<dbReference type="CDD" id="cd06661">
    <property type="entry name" value="GGCT_like"/>
    <property type="match status" value="2"/>
</dbReference>
<dbReference type="InterPro" id="IPR013024">
    <property type="entry name" value="GGCT-like"/>
</dbReference>
<evidence type="ECO:0000313" key="3">
    <source>
        <dbReference type="EMBL" id="KAA5543069.1"/>
    </source>
</evidence>
<sequence>MTVLEISSARIPDRCLCEIVRNVSGVSWHDCDERWPTWLSAVNSLVTEIAFMSISASYYFAYGSNLDTADFDRWCGEKGYGTGLLRKRSWAQLFDHRLAFSHFSCTRGGGALNVEPYPGGMVEGVLFEVDPREGWEALDRKEGAPRYYQRVPLAVVDQDGEEIEAITYLVKQPKHRHVKPTDAYLQLVQNAYENHDLELDILNAAAAGHSEPITDAIFIYGTLMRGQCRAAHIREHGVQYVCGAACPGSLWDTGSGFPGITFDSEHTYAHECVRGEYLRTKNLPALLERLDRIEGFRGFGKGGSLFHRRLTTVEVGGKKLRPAWVYVLANARLKSERIPSGCWRTHYGLAQSHFDHLLKVYARCEGKAAELLQIMCRLNPWLNLEQDSFGMNTLKELLLDGTITEFEMVRAAGRRPRLW</sequence>
<keyword evidence="4" id="KW-1185">Reference proteome</keyword>
<accession>A0A5M6DAP1</accession>
<comment type="caution">
    <text evidence="3">The sequence shown here is derived from an EMBL/GenBank/DDBJ whole genome shotgun (WGS) entry which is preliminary data.</text>
</comment>
<dbReference type="InterPro" id="IPR009288">
    <property type="entry name" value="AIG2-like_dom"/>
</dbReference>
<evidence type="ECO:0000259" key="2">
    <source>
        <dbReference type="Pfam" id="PF06094"/>
    </source>
</evidence>
<dbReference type="Pfam" id="PF06094">
    <property type="entry name" value="GGACT"/>
    <property type="match status" value="2"/>
</dbReference>
<evidence type="ECO:0000256" key="1">
    <source>
        <dbReference type="ARBA" id="ARBA00023239"/>
    </source>
</evidence>
<feature type="domain" description="Gamma-glutamylcyclotransferase AIG2-like" evidence="2">
    <location>
        <begin position="217"/>
        <end position="344"/>
    </location>
</feature>
<proteinExistence type="predicted"/>
<dbReference type="PANTHER" id="PTHR12935">
    <property type="entry name" value="GAMMA-GLUTAMYLCYCLOTRANSFERASE"/>
    <property type="match status" value="1"/>
</dbReference>
<dbReference type="InterPro" id="IPR017939">
    <property type="entry name" value="G-Glutamylcylcotransferase"/>
</dbReference>
<evidence type="ECO:0000313" key="4">
    <source>
        <dbReference type="Proteomes" id="UP000324479"/>
    </source>
</evidence>
<dbReference type="EMBL" id="VWOX01000006">
    <property type="protein sequence ID" value="KAA5543069.1"/>
    <property type="molecule type" value="Genomic_DNA"/>
</dbReference>
<feature type="domain" description="Gamma-glutamylcyclotransferase AIG2-like" evidence="2">
    <location>
        <begin position="59"/>
        <end position="175"/>
    </location>
</feature>
<dbReference type="AlphaFoldDB" id="A0A5M6DAP1"/>
<name>A0A5M6DAP1_9BACT</name>
<dbReference type="SUPFAM" id="SSF110857">
    <property type="entry name" value="Gamma-glutamyl cyclotransferase-like"/>
    <property type="match status" value="2"/>
</dbReference>
<dbReference type="PANTHER" id="PTHR12935:SF0">
    <property type="entry name" value="GAMMA-GLUTAMYLCYCLOTRANSFERASE"/>
    <property type="match status" value="1"/>
</dbReference>
<dbReference type="Proteomes" id="UP000324479">
    <property type="component" value="Unassembled WGS sequence"/>
</dbReference>
<reference evidence="3 4" key="1">
    <citation type="submission" date="2019-08" db="EMBL/GenBank/DDBJ databases">
        <authorList>
            <person name="Dhanesh K."/>
            <person name="Kumar G."/>
            <person name="Sasikala C."/>
            <person name="Venkata Ramana C."/>
        </authorList>
    </citation>
    <scope>NUCLEOTIDE SEQUENCE [LARGE SCALE GENOMIC DNA]</scope>
    <source>
        <strain evidence="3 4">JC645</strain>
    </source>
</reference>
<dbReference type="Gene3D" id="3.10.490.10">
    <property type="entry name" value="Gamma-glutamyl cyclotransferase-like"/>
    <property type="match status" value="2"/>
</dbReference>
<organism evidence="3 4">
    <name type="scientific">Roseiconus nitratireducens</name>
    <dbReference type="NCBI Taxonomy" id="2605748"/>
    <lineage>
        <taxon>Bacteria</taxon>
        <taxon>Pseudomonadati</taxon>
        <taxon>Planctomycetota</taxon>
        <taxon>Planctomycetia</taxon>
        <taxon>Pirellulales</taxon>
        <taxon>Pirellulaceae</taxon>
        <taxon>Roseiconus</taxon>
    </lineage>
</organism>
<gene>
    <name evidence="3" type="ORF">FYK55_12320</name>
</gene>
<protein>
    <recommendedName>
        <fullName evidence="2">Gamma-glutamylcyclotransferase AIG2-like domain-containing protein</fullName>
    </recommendedName>
</protein>